<dbReference type="Pfam" id="PF18575">
    <property type="entry name" value="HAMP_N3"/>
    <property type="match status" value="2"/>
</dbReference>
<dbReference type="PANTHER" id="PTHR43531:SF11">
    <property type="entry name" value="METHYL-ACCEPTING CHEMOTAXIS PROTEIN 3"/>
    <property type="match status" value="1"/>
</dbReference>
<dbReference type="InterPro" id="IPR041395">
    <property type="entry name" value="McpB_HAMP_3rd"/>
</dbReference>
<feature type="domain" description="HAMP" evidence="4">
    <location>
        <begin position="324"/>
        <end position="376"/>
    </location>
</feature>
<comment type="similarity">
    <text evidence="2">Belongs to the methyl-accepting chemotaxis (MCP) protein family.</text>
</comment>
<keyword evidence="1" id="KW-0145">Chemotaxis</keyword>
<reference evidence="5 6" key="1">
    <citation type="journal article" date="2015" name="PLoS ONE">
        <title>Rice-Infecting Pseudomonas Genomes Are Highly Accessorized and Harbor Multiple Putative Virulence Mechanisms to Cause Sheath Brown Rot.</title>
        <authorList>
            <person name="Quibod I.L."/>
            <person name="Grande G."/>
            <person name="Oreiro E.G."/>
            <person name="Borja F.N."/>
            <person name="Dossa G.S."/>
            <person name="Mauleon R."/>
            <person name="Cruz C.V."/>
            <person name="Oliva R."/>
        </authorList>
    </citation>
    <scope>NUCLEOTIDE SEQUENCE [LARGE SCALE GENOMIC DNA]</scope>
    <source>
        <strain evidence="5 6">IRRI 6609</strain>
    </source>
</reference>
<sequence length="417" mass="44452">MNITIRILALTATALFALMTLTLASNLAAAVIMPIAIVAAIAIALQGWLLQRSLANQLGGDLQALVELGQQLVRGETSPTPPTPAIAGSLRGSLQQLSVQIEGLAQNLQHVFEEHARGDIDVTLNTRLPGLYGEMAQGINALVASHIDVKKKAMACVFSIAQGNLGAPLEAFPGKKAFINDNLETLRGNLTSLLSEMRRMADEHDKGDIDVVIDASRFQGSYGEIAQGINDMVAGHISVKKKAMACIKAFSEGDLTAPLEQFPGKKAFINDSIETLRRNIQALIEDTQMLSQAALDGRLDTRADANRHEGDFRRIVNGINDTLEAIVTPLREAMSVIEGMASGDLTRTMNGRYNGNLDELQQSLNATVRKLADVIGQVHQSTGMLSNAAEEISATAQSLSQAASSQAASVEETSASM</sequence>
<dbReference type="Pfam" id="PF21927">
    <property type="entry name" value="McpB_HAMP_2"/>
    <property type="match status" value="1"/>
</dbReference>
<dbReference type="PROSITE" id="PS50885">
    <property type="entry name" value="HAMP"/>
    <property type="match status" value="1"/>
</dbReference>
<organism evidence="5 6">
    <name type="scientific">Pseudomonas asplenii</name>
    <dbReference type="NCBI Taxonomy" id="53407"/>
    <lineage>
        <taxon>Bacteria</taxon>
        <taxon>Pseudomonadati</taxon>
        <taxon>Pseudomonadota</taxon>
        <taxon>Gammaproteobacteria</taxon>
        <taxon>Pseudomonadales</taxon>
        <taxon>Pseudomonadaceae</taxon>
        <taxon>Pseudomonas</taxon>
    </lineage>
</organism>
<protein>
    <recommendedName>
        <fullName evidence="4">HAMP domain-containing protein</fullName>
    </recommendedName>
</protein>
<dbReference type="InterPro" id="IPR003660">
    <property type="entry name" value="HAMP_dom"/>
</dbReference>
<dbReference type="Gene3D" id="1.20.120.1530">
    <property type="match status" value="3"/>
</dbReference>
<dbReference type="InterPro" id="IPR054421">
    <property type="entry name" value="McpB_HAMP_2nd"/>
</dbReference>
<dbReference type="GO" id="GO:0005886">
    <property type="term" value="C:plasma membrane"/>
    <property type="evidence" value="ECO:0007669"/>
    <property type="project" value="TreeGrafter"/>
</dbReference>
<dbReference type="GO" id="GO:0006935">
    <property type="term" value="P:chemotaxis"/>
    <property type="evidence" value="ECO:0007669"/>
    <property type="project" value="UniProtKB-KW"/>
</dbReference>
<dbReference type="PANTHER" id="PTHR43531">
    <property type="entry name" value="PROTEIN ICFG"/>
    <property type="match status" value="1"/>
</dbReference>
<evidence type="ECO:0000313" key="6">
    <source>
        <dbReference type="Proteomes" id="UP000037931"/>
    </source>
</evidence>
<feature type="non-terminal residue" evidence="5">
    <location>
        <position position="417"/>
    </location>
</feature>
<dbReference type="CDD" id="cd17527">
    <property type="entry name" value="HAMP_II"/>
    <property type="match status" value="1"/>
</dbReference>
<keyword evidence="6" id="KW-1185">Reference proteome</keyword>
<dbReference type="OrthoDB" id="9765776at2"/>
<dbReference type="SMART" id="SM00304">
    <property type="entry name" value="HAMP"/>
    <property type="match status" value="3"/>
</dbReference>
<name>A0A0N0VJJ9_9PSED</name>
<gene>
    <name evidence="5" type="ORF">PF66_03191</name>
</gene>
<keyword evidence="3" id="KW-0175">Coiled coil</keyword>
<accession>A0A0N0VJJ9</accession>
<proteinExistence type="inferred from homology"/>
<dbReference type="STRING" id="50340.PF66_03191"/>
<dbReference type="AlphaFoldDB" id="A0A0N0VJJ9"/>
<evidence type="ECO:0000313" key="5">
    <source>
        <dbReference type="EMBL" id="KPA90058.1"/>
    </source>
</evidence>
<dbReference type="Proteomes" id="UP000037931">
    <property type="component" value="Unassembled WGS sequence"/>
</dbReference>
<dbReference type="EMBL" id="JSYZ01000011">
    <property type="protein sequence ID" value="KPA90058.1"/>
    <property type="molecule type" value="Genomic_DNA"/>
</dbReference>
<dbReference type="RefSeq" id="WP_160319847.1">
    <property type="nucleotide sequence ID" value="NZ_JSYZ01000011.1"/>
</dbReference>
<evidence type="ECO:0000256" key="2">
    <source>
        <dbReference type="ARBA" id="ARBA00029447"/>
    </source>
</evidence>
<evidence type="ECO:0000259" key="4">
    <source>
        <dbReference type="PROSITE" id="PS50885"/>
    </source>
</evidence>
<dbReference type="InterPro" id="IPR051310">
    <property type="entry name" value="MCP_chemotaxis"/>
</dbReference>
<evidence type="ECO:0000256" key="3">
    <source>
        <dbReference type="SAM" id="Coils"/>
    </source>
</evidence>
<dbReference type="GO" id="GO:0007165">
    <property type="term" value="P:signal transduction"/>
    <property type="evidence" value="ECO:0007669"/>
    <property type="project" value="InterPro"/>
</dbReference>
<dbReference type="CDD" id="cd17528">
    <property type="entry name" value="HAMP_III"/>
    <property type="match status" value="2"/>
</dbReference>
<dbReference type="Pfam" id="PF18947">
    <property type="entry name" value="HAMP_2"/>
    <property type="match status" value="1"/>
</dbReference>
<feature type="coiled-coil region" evidence="3">
    <location>
        <begin position="266"/>
        <end position="293"/>
    </location>
</feature>
<comment type="caution">
    <text evidence="5">The sequence shown here is derived from an EMBL/GenBank/DDBJ whole genome shotgun (WGS) entry which is preliminary data.</text>
</comment>
<dbReference type="PATRIC" id="fig|50340.44.peg.652"/>
<dbReference type="GO" id="GO:0004888">
    <property type="term" value="F:transmembrane signaling receptor activity"/>
    <property type="evidence" value="ECO:0007669"/>
    <property type="project" value="TreeGrafter"/>
</dbReference>
<evidence type="ECO:0000256" key="1">
    <source>
        <dbReference type="ARBA" id="ARBA00022500"/>
    </source>
</evidence>